<evidence type="ECO:0000313" key="1">
    <source>
        <dbReference type="EMBL" id="GEQ20190.1"/>
    </source>
</evidence>
<evidence type="ECO:0000313" key="7">
    <source>
        <dbReference type="Proteomes" id="UP000474042"/>
    </source>
</evidence>
<evidence type="ECO:0000313" key="6">
    <source>
        <dbReference type="Proteomes" id="UP000321089"/>
    </source>
</evidence>
<dbReference type="EMBL" id="LRDH01000140">
    <property type="protein sequence ID" value="PPV12532.1"/>
    <property type="molecule type" value="Genomic_DNA"/>
</dbReference>
<reference evidence="3 5" key="1">
    <citation type="submission" date="2016-01" db="EMBL/GenBank/DDBJ databases">
        <title>Characterization of the Clostridium difficile lineages that are prevalent in Hong Kong and China.</title>
        <authorList>
            <person name="Kwok J.S.-L."/>
            <person name="Lam W.-Y."/>
            <person name="Ip M."/>
            <person name="Chan T.-F."/>
            <person name="Hawkey P.M."/>
            <person name="Tsui S.K.-W."/>
        </authorList>
    </citation>
    <scope>NUCLEOTIDE SEQUENCE [LARGE SCALE GENOMIC DNA]</scope>
    <source>
        <strain evidence="3 5">300064</strain>
    </source>
</reference>
<gene>
    <name evidence="3" type="ORF">AWN73_05020</name>
    <name evidence="1" type="ORF">CBU02nite_06960</name>
    <name evidence="4" type="ORF">FF104_17490</name>
    <name evidence="2" type="ORF">GND98_002940</name>
</gene>
<evidence type="ECO:0000313" key="8">
    <source>
        <dbReference type="Proteomes" id="UP000515243"/>
    </source>
</evidence>
<organism evidence="3 5">
    <name type="scientific">Clostridium butyricum</name>
    <dbReference type="NCBI Taxonomy" id="1492"/>
    <lineage>
        <taxon>Bacteria</taxon>
        <taxon>Bacillati</taxon>
        <taxon>Bacillota</taxon>
        <taxon>Clostridia</taxon>
        <taxon>Eubacteriales</taxon>
        <taxon>Clostridiaceae</taxon>
        <taxon>Clostridium</taxon>
    </lineage>
</organism>
<reference evidence="1 6" key="3">
    <citation type="submission" date="2019-07" db="EMBL/GenBank/DDBJ databases">
        <title>Whole genome shotgun sequence of Clostridium butyricum NBRC 3858.</title>
        <authorList>
            <person name="Hosoyama A."/>
            <person name="Uohara A."/>
            <person name="Ohji S."/>
            <person name="Ichikawa N."/>
        </authorList>
    </citation>
    <scope>NUCLEOTIDE SEQUENCE [LARGE SCALE GENOMIC DNA]</scope>
    <source>
        <strain evidence="1 6">NBRC 3858</strain>
    </source>
</reference>
<reference evidence="4 8" key="2">
    <citation type="submission" date="2019-05" db="EMBL/GenBank/DDBJ databases">
        <authorList>
            <person name="Schori C."/>
            <person name="Ahrens C."/>
        </authorList>
    </citation>
    <scope>NUCLEOTIDE SEQUENCE [LARGE SCALE GENOMIC DNA]</scope>
    <source>
        <strain evidence="4 8">DSM 10702</strain>
    </source>
</reference>
<sequence>MNKKQIVVTGLLISLMLLLAITQGFFVDNFSRVNVTESTQKYNEYSFEGYSITFPSEWVIDEEENKDEYISYNIKFNSKDNIITGLVQVINTNQDVKDYADKDTKKQSLEYSNNEITPFENSQSIGVLSKYNTNINDGYSYVNQCYYIKGMNGQMIKVLFNIPKDKYEKAFDKDCTDVIASIKQNK</sequence>
<dbReference type="AlphaFoldDB" id="A0A2S7F6M7"/>
<dbReference type="Proteomes" id="UP000321089">
    <property type="component" value="Unassembled WGS sequence"/>
</dbReference>
<dbReference type="Proteomes" id="UP000238081">
    <property type="component" value="Unassembled WGS sequence"/>
</dbReference>
<dbReference type="Proteomes" id="UP000515243">
    <property type="component" value="Chromosome 1"/>
</dbReference>
<dbReference type="EMBL" id="WOFV02000005">
    <property type="protein sequence ID" value="NAS16864.1"/>
    <property type="molecule type" value="Genomic_DNA"/>
</dbReference>
<protein>
    <recommendedName>
        <fullName evidence="9">PsbP C-terminal domain-containing protein</fullName>
    </recommendedName>
</protein>
<evidence type="ECO:0000313" key="3">
    <source>
        <dbReference type="EMBL" id="PPV12532.1"/>
    </source>
</evidence>
<dbReference type="EMBL" id="BKBC01000006">
    <property type="protein sequence ID" value="GEQ20190.1"/>
    <property type="molecule type" value="Genomic_DNA"/>
</dbReference>
<proteinExistence type="predicted"/>
<dbReference type="Proteomes" id="UP000474042">
    <property type="component" value="Unassembled WGS sequence"/>
</dbReference>
<evidence type="ECO:0000313" key="5">
    <source>
        <dbReference type="Proteomes" id="UP000238081"/>
    </source>
</evidence>
<reference evidence="2 7" key="4">
    <citation type="submission" date="2020-01" db="EMBL/GenBank/DDBJ databases">
        <title>Genome sequence of a 1,3-propanediol producer, Clostridium butyricum S3.</title>
        <authorList>
            <person name="Zhou J."/>
        </authorList>
    </citation>
    <scope>NUCLEOTIDE SEQUENCE [LARGE SCALE GENOMIC DNA]</scope>
    <source>
        <strain evidence="2 7">S3</strain>
    </source>
</reference>
<evidence type="ECO:0008006" key="9">
    <source>
        <dbReference type="Google" id="ProtNLM"/>
    </source>
</evidence>
<dbReference type="RefSeq" id="WP_002583016.1">
    <property type="nucleotide sequence ID" value="NZ_AP019716.1"/>
</dbReference>
<accession>A0A2S7F6M7</accession>
<evidence type="ECO:0000313" key="2">
    <source>
        <dbReference type="EMBL" id="NAS16864.1"/>
    </source>
</evidence>
<evidence type="ECO:0000313" key="4">
    <source>
        <dbReference type="EMBL" id="QMW92666.1"/>
    </source>
</evidence>
<name>A0A2S7F6M7_CLOBU</name>
<dbReference type="GeneID" id="92946006"/>
<dbReference type="EMBL" id="CP040626">
    <property type="protein sequence ID" value="QMW92666.1"/>
    <property type="molecule type" value="Genomic_DNA"/>
</dbReference>